<feature type="compositionally biased region" description="Polar residues" evidence="6">
    <location>
        <begin position="456"/>
        <end position="466"/>
    </location>
</feature>
<protein>
    <submittedName>
        <fullName evidence="8">Nonstructural protein</fullName>
    </submittedName>
</protein>
<dbReference type="GO" id="GO:0019079">
    <property type="term" value="P:viral genome replication"/>
    <property type="evidence" value="ECO:0007669"/>
    <property type="project" value="InterPro"/>
</dbReference>
<keyword evidence="5" id="KW-0067">ATP-binding</keyword>
<evidence type="ECO:0000256" key="6">
    <source>
        <dbReference type="SAM" id="MobiDB-lite"/>
    </source>
</evidence>
<evidence type="ECO:0000256" key="4">
    <source>
        <dbReference type="ARBA" id="ARBA00022741"/>
    </source>
</evidence>
<comment type="subcellular location">
    <subcellularLocation>
        <location evidence="1">Host nucleus</location>
    </subcellularLocation>
</comment>
<evidence type="ECO:0000256" key="5">
    <source>
        <dbReference type="ARBA" id="ARBA00022840"/>
    </source>
</evidence>
<feature type="compositionally biased region" description="Low complexity" evidence="6">
    <location>
        <begin position="509"/>
        <end position="547"/>
    </location>
</feature>
<feature type="compositionally biased region" description="Polar residues" evidence="6">
    <location>
        <begin position="474"/>
        <end position="491"/>
    </location>
</feature>
<reference evidence="8" key="1">
    <citation type="submission" date="2020-01" db="EMBL/GenBank/DDBJ databases">
        <title>Viral genomes from wild and zoo birds in China.</title>
        <authorList>
            <person name="Dai Z."/>
            <person name="Shan L.T."/>
            <person name="Yang X.S."/>
        </authorList>
    </citation>
    <scope>NUCLEOTIDE SEQUENCE</scope>
    <source>
        <strain evidence="8">Xftots60par1nc</strain>
    </source>
</reference>
<evidence type="ECO:0000259" key="7">
    <source>
        <dbReference type="PROSITE" id="PS51206"/>
    </source>
</evidence>
<dbReference type="InterPro" id="IPR027417">
    <property type="entry name" value="P-loop_NTPase"/>
</dbReference>
<evidence type="ECO:0000256" key="3">
    <source>
        <dbReference type="ARBA" id="ARBA00022705"/>
    </source>
</evidence>
<dbReference type="Gene3D" id="3.40.50.300">
    <property type="entry name" value="P-loop containing nucleotide triphosphate hydrolases"/>
    <property type="match status" value="1"/>
</dbReference>
<sequence>MQTEVRGSRCRFRRFLWRCGSGIQLSELLGKKDEEIIQERDHVLRPMPVIDTESNLWNMKTFLASVIIIGNEEGHFVDDMKPYGILLNAMLCNEGWFAIGEVNKEGVFHVHCMARTGVRSDSWRRTIKTTWDTIHKHPSFQSEYGLCTLECLKIQKAHKPTALMAYMCKNPTWVLADNEMYLQMAYDIDLWKLWTRFDKSKKEDEGIDEANPMIKQLLETIREFNIKTFEDFLRLAPQVAIKYLHRPAFQTIVQNCIMYAKQTGSTWSLANFAKYNPDPAAIHAILLTQGISPTDWDHTFWEWITKRHPKKNTICITGPSNTGKTSLLSGFIKVCPGGEVVNAQNFNFEGLVDAFWGRWDEPLCGPEQAEKFKQIAGGEPCAVPVKFKKPVVLPRIPMYICCNREFWYWCPQNETMFRNRFFMYHFGYDVSDGKFVPRYIERSCECRSCEFSRCSTDSSNSTTEPRSVQECEQSRATGEQLATGSEESGSNVGTGSMSSTRRRSTSPDRAGSSRGESSSESANRSSSSSTISNRMGSSTKSGSSNTSERICNTSTGSSRSLSTIRTGGTDGDSSGSDEGTSTGRRHYHAIYRSSSGKHKILSSVVSMGGSRSKKSKMGIQIQTEEQQLGGKMVSLTIPDKDEWCCYLSHLHYRFQDAPVSLHCVEQLLDSDSD</sequence>
<feature type="compositionally biased region" description="Low complexity" evidence="6">
    <location>
        <begin position="562"/>
        <end position="582"/>
    </location>
</feature>
<dbReference type="InterPro" id="IPR014015">
    <property type="entry name" value="Helicase_SF3_DNA-vir"/>
</dbReference>
<keyword evidence="3" id="KW-0235">DNA replication</keyword>
<dbReference type="GO" id="GO:0006260">
    <property type="term" value="P:DNA replication"/>
    <property type="evidence" value="ECO:0007669"/>
    <property type="project" value="UniProtKB-KW"/>
</dbReference>
<dbReference type="PROSITE" id="PS51206">
    <property type="entry name" value="SF3_HELICASE_1"/>
    <property type="match status" value="1"/>
</dbReference>
<organism evidence="8">
    <name type="scientific">Parvoviridae sp</name>
    <dbReference type="NCBI Taxonomy" id="1940570"/>
    <lineage>
        <taxon>Viruses</taxon>
        <taxon>Monodnaviria</taxon>
        <taxon>Shotokuvirae</taxon>
        <taxon>Cossaviricota</taxon>
        <taxon>Quintoviricetes</taxon>
        <taxon>Piccovirales</taxon>
        <taxon>Parvoviridae</taxon>
    </lineage>
</organism>
<feature type="domain" description="SF3 helicase" evidence="7">
    <location>
        <begin position="295"/>
        <end position="439"/>
    </location>
</feature>
<proteinExistence type="predicted"/>
<keyword evidence="2" id="KW-1048">Host nucleus</keyword>
<dbReference type="GO" id="GO:0042025">
    <property type="term" value="C:host cell nucleus"/>
    <property type="evidence" value="ECO:0007669"/>
    <property type="project" value="UniProtKB-SubCell"/>
</dbReference>
<feature type="compositionally biased region" description="Polar residues" evidence="6">
    <location>
        <begin position="548"/>
        <end position="561"/>
    </location>
</feature>
<feature type="region of interest" description="Disordered" evidence="6">
    <location>
        <begin position="452"/>
        <end position="583"/>
    </location>
</feature>
<evidence type="ECO:0000313" key="8">
    <source>
        <dbReference type="EMBL" id="QKE54934.1"/>
    </source>
</evidence>
<keyword evidence="4" id="KW-0547">Nucleotide-binding</keyword>
<evidence type="ECO:0000256" key="1">
    <source>
        <dbReference type="ARBA" id="ARBA00004147"/>
    </source>
</evidence>
<accession>A0A7D3QPL2</accession>
<evidence type="ECO:0000256" key="2">
    <source>
        <dbReference type="ARBA" id="ARBA00022562"/>
    </source>
</evidence>
<name>A0A7D3QPL2_9VIRU</name>
<dbReference type="EMBL" id="MT138288">
    <property type="protein sequence ID" value="QKE54934.1"/>
    <property type="molecule type" value="Genomic_DNA"/>
</dbReference>
<dbReference type="GO" id="GO:0005524">
    <property type="term" value="F:ATP binding"/>
    <property type="evidence" value="ECO:0007669"/>
    <property type="project" value="UniProtKB-KW"/>
</dbReference>
<dbReference type="Pfam" id="PF01057">
    <property type="entry name" value="Parvo_NS1"/>
    <property type="match status" value="1"/>
</dbReference>
<dbReference type="InterPro" id="IPR001257">
    <property type="entry name" value="Parvovirus_NS1_helicase"/>
</dbReference>
<dbReference type="SUPFAM" id="SSF52540">
    <property type="entry name" value="P-loop containing nucleoside triphosphate hydrolases"/>
    <property type="match status" value="1"/>
</dbReference>